<dbReference type="PANTHER" id="PTHR30204">
    <property type="entry name" value="REDOX-CYCLING DRUG-SENSING TRANSCRIPTIONAL ACTIVATOR SOXR"/>
    <property type="match status" value="1"/>
</dbReference>
<dbReference type="PRINTS" id="PR00040">
    <property type="entry name" value="HTHMERR"/>
</dbReference>
<dbReference type="Proteomes" id="UP001519294">
    <property type="component" value="Unassembled WGS sequence"/>
</dbReference>
<dbReference type="PROSITE" id="PS50937">
    <property type="entry name" value="HTH_MERR_2"/>
    <property type="match status" value="1"/>
</dbReference>
<evidence type="ECO:0000256" key="1">
    <source>
        <dbReference type="ARBA" id="ARBA00023125"/>
    </source>
</evidence>
<gene>
    <name evidence="3" type="ORF">J2Z81_001759</name>
</gene>
<protein>
    <submittedName>
        <fullName evidence="3">DNA-binding transcriptional MerR regulator</fullName>
    </submittedName>
</protein>
<proteinExistence type="predicted"/>
<dbReference type="InterPro" id="IPR009061">
    <property type="entry name" value="DNA-bd_dom_put_sf"/>
</dbReference>
<name>A0ABS4S8I9_9BACI</name>
<organism evidence="3 4">
    <name type="scientific">Virgibacillus alimentarius</name>
    <dbReference type="NCBI Taxonomy" id="698769"/>
    <lineage>
        <taxon>Bacteria</taxon>
        <taxon>Bacillati</taxon>
        <taxon>Bacillota</taxon>
        <taxon>Bacilli</taxon>
        <taxon>Bacillales</taxon>
        <taxon>Bacillaceae</taxon>
        <taxon>Virgibacillus</taxon>
    </lineage>
</organism>
<dbReference type="InterPro" id="IPR000551">
    <property type="entry name" value="MerR-type_HTH_dom"/>
</dbReference>
<dbReference type="RefSeq" id="WP_226371169.1">
    <property type="nucleotide sequence ID" value="NZ_JAGIKX010000014.1"/>
</dbReference>
<dbReference type="Gene3D" id="6.10.250.360">
    <property type="match status" value="1"/>
</dbReference>
<evidence type="ECO:0000313" key="4">
    <source>
        <dbReference type="Proteomes" id="UP001519294"/>
    </source>
</evidence>
<evidence type="ECO:0000313" key="3">
    <source>
        <dbReference type="EMBL" id="MBP2257805.1"/>
    </source>
</evidence>
<sequence length="238" mass="28173">MENLLTIGQVAKRTNVTIRTLHYYDKIDLLKSSEHSEGGVRLYTHNDLNKLRQIQSLKFLGLSLKEIAGLLKDKTVKQADIEKIISYKREELLEEIDEKKKTVEKLNVMSEVIHGRDYIYLDIFCFIVYAMIWEEENKAELDGALPFLQRDERVKLDKEYFDIYVELKQFASKEVPFFSEKAQNLIRRLEKVVANTLSIDKHPVHKDINLNIDLYNPFSEKEKRFIENAYNYYRETLS</sequence>
<dbReference type="EMBL" id="JAGIKX010000014">
    <property type="protein sequence ID" value="MBP2257805.1"/>
    <property type="molecule type" value="Genomic_DNA"/>
</dbReference>
<dbReference type="SMART" id="SM00422">
    <property type="entry name" value="HTH_MERR"/>
    <property type="match status" value="1"/>
</dbReference>
<keyword evidence="1 3" id="KW-0238">DNA-binding</keyword>
<keyword evidence="4" id="KW-1185">Reference proteome</keyword>
<dbReference type="Pfam" id="PF13411">
    <property type="entry name" value="MerR_1"/>
    <property type="match status" value="1"/>
</dbReference>
<dbReference type="GO" id="GO:0003677">
    <property type="term" value="F:DNA binding"/>
    <property type="evidence" value="ECO:0007669"/>
    <property type="project" value="UniProtKB-KW"/>
</dbReference>
<dbReference type="CDD" id="cd01106">
    <property type="entry name" value="HTH_TipAL-Mta"/>
    <property type="match status" value="1"/>
</dbReference>
<dbReference type="InterPro" id="IPR047057">
    <property type="entry name" value="MerR_fam"/>
</dbReference>
<dbReference type="SUPFAM" id="SSF46955">
    <property type="entry name" value="Putative DNA-binding domain"/>
    <property type="match status" value="1"/>
</dbReference>
<comment type="caution">
    <text evidence="3">The sequence shown here is derived from an EMBL/GenBank/DDBJ whole genome shotgun (WGS) entry which is preliminary data.</text>
</comment>
<dbReference type="Gene3D" id="1.10.1660.10">
    <property type="match status" value="1"/>
</dbReference>
<evidence type="ECO:0000259" key="2">
    <source>
        <dbReference type="PROSITE" id="PS50937"/>
    </source>
</evidence>
<dbReference type="PANTHER" id="PTHR30204:SF96">
    <property type="entry name" value="CHROMOSOME-ANCHORING PROTEIN RACA"/>
    <property type="match status" value="1"/>
</dbReference>
<reference evidence="3 4" key="1">
    <citation type="submission" date="2021-03" db="EMBL/GenBank/DDBJ databases">
        <title>Genomic Encyclopedia of Type Strains, Phase IV (KMG-IV): sequencing the most valuable type-strain genomes for metagenomic binning, comparative biology and taxonomic classification.</title>
        <authorList>
            <person name="Goeker M."/>
        </authorList>
    </citation>
    <scope>NUCLEOTIDE SEQUENCE [LARGE SCALE GENOMIC DNA]</scope>
    <source>
        <strain evidence="3 4">DSM 25790</strain>
    </source>
</reference>
<dbReference type="PROSITE" id="PS00552">
    <property type="entry name" value="HTH_MERR_1"/>
    <property type="match status" value="1"/>
</dbReference>
<feature type="domain" description="HTH merR-type" evidence="2">
    <location>
        <begin position="4"/>
        <end position="73"/>
    </location>
</feature>
<accession>A0ABS4S8I9</accession>